<name>A0AAD9Q1K0_ACRCE</name>
<keyword evidence="3" id="KW-1185">Reference proteome</keyword>
<sequence length="551" mass="62672">MAPGTRKRTIDTVPIVCHLDTLTPVTIEELSKIAPVVGSKSCTMESIPASLLRENLDLLLPILSQIKASLDHEILSNFRPISNLKFVPKLTGKVVANRLVSYLEQNHLDEPLQSAYKKFHSCETALVRVQNDMLCAIDKRCCVALLLLDLIAAFDTVDHNILLQRLHPRFLVRGKALDWFASYLADRTQSVVINNTKSKPYPLECGVPQGSILGPILYLLYTSPLADILKHHNMCYHLYADDIQMYVSFATNDDNSLNNYITKIENCLSDINLWMTANKLKLNKSKTELIYLYSRHNLQTSLPSIQFGNDSIIPTETVRNVGAIFDSTLSMVPQVNSLCKTASYHLRNIAPIRHLLSKESTEILVHAFVFSKLDYFNALLYGLPQCVIQKLQLVQNSAARLITCSRKYDHTTPLLIQLHWLPITQRIWFKLFTSYHLSISCQELISKYSPSRKLRSSDSMLLECRSYNLKTYGSRAFRVAAPELWNKLPREIKLCDDIDNFKKKLKTFITVLLVTGNVLQCIAVLPPYLPVSYNKALLNVEISSRVIFIWE</sequence>
<dbReference type="InterPro" id="IPR000477">
    <property type="entry name" value="RT_dom"/>
</dbReference>
<dbReference type="EMBL" id="JARQWQ010000081">
    <property type="protein sequence ID" value="KAK2552971.1"/>
    <property type="molecule type" value="Genomic_DNA"/>
</dbReference>
<comment type="caution">
    <text evidence="2">The sequence shown here is derived from an EMBL/GenBank/DDBJ whole genome shotgun (WGS) entry which is preliminary data.</text>
</comment>
<dbReference type="GO" id="GO:0003964">
    <property type="term" value="F:RNA-directed DNA polymerase activity"/>
    <property type="evidence" value="ECO:0007669"/>
    <property type="project" value="UniProtKB-KW"/>
</dbReference>
<dbReference type="Pfam" id="PF00078">
    <property type="entry name" value="RVT_1"/>
    <property type="match status" value="1"/>
</dbReference>
<dbReference type="InterPro" id="IPR043502">
    <property type="entry name" value="DNA/RNA_pol_sf"/>
</dbReference>
<accession>A0AAD9Q1K0</accession>
<proteinExistence type="predicted"/>
<dbReference type="PROSITE" id="PS50878">
    <property type="entry name" value="RT_POL"/>
    <property type="match status" value="1"/>
</dbReference>
<evidence type="ECO:0000313" key="2">
    <source>
        <dbReference type="EMBL" id="KAK2552971.1"/>
    </source>
</evidence>
<evidence type="ECO:0000313" key="3">
    <source>
        <dbReference type="Proteomes" id="UP001249851"/>
    </source>
</evidence>
<dbReference type="SUPFAM" id="SSF56672">
    <property type="entry name" value="DNA/RNA polymerases"/>
    <property type="match status" value="1"/>
</dbReference>
<dbReference type="Proteomes" id="UP001249851">
    <property type="component" value="Unassembled WGS sequence"/>
</dbReference>
<dbReference type="PANTHER" id="PTHR33332">
    <property type="entry name" value="REVERSE TRANSCRIPTASE DOMAIN-CONTAINING PROTEIN"/>
    <property type="match status" value="1"/>
</dbReference>
<evidence type="ECO:0000259" key="1">
    <source>
        <dbReference type="PROSITE" id="PS50878"/>
    </source>
</evidence>
<feature type="domain" description="Reverse transcriptase" evidence="1">
    <location>
        <begin position="52"/>
        <end position="298"/>
    </location>
</feature>
<dbReference type="AlphaFoldDB" id="A0AAD9Q1K0"/>
<dbReference type="CDD" id="cd01650">
    <property type="entry name" value="RT_nLTR_like"/>
    <property type="match status" value="1"/>
</dbReference>
<protein>
    <submittedName>
        <fullName evidence="2">RNA-directed DNA polymerase from transposon BS</fullName>
    </submittedName>
</protein>
<organism evidence="2 3">
    <name type="scientific">Acropora cervicornis</name>
    <name type="common">Staghorn coral</name>
    <dbReference type="NCBI Taxonomy" id="6130"/>
    <lineage>
        <taxon>Eukaryota</taxon>
        <taxon>Metazoa</taxon>
        <taxon>Cnidaria</taxon>
        <taxon>Anthozoa</taxon>
        <taxon>Hexacorallia</taxon>
        <taxon>Scleractinia</taxon>
        <taxon>Astrocoeniina</taxon>
        <taxon>Acroporidae</taxon>
        <taxon>Acropora</taxon>
    </lineage>
</organism>
<keyword evidence="2" id="KW-0548">Nucleotidyltransferase</keyword>
<keyword evidence="2" id="KW-0695">RNA-directed DNA polymerase</keyword>
<reference evidence="2" key="1">
    <citation type="journal article" date="2023" name="G3 (Bethesda)">
        <title>Whole genome assembly and annotation of the endangered Caribbean coral Acropora cervicornis.</title>
        <authorList>
            <person name="Selwyn J.D."/>
            <person name="Vollmer S.V."/>
        </authorList>
    </citation>
    <scope>NUCLEOTIDE SEQUENCE</scope>
    <source>
        <strain evidence="2">K2</strain>
    </source>
</reference>
<reference evidence="2" key="2">
    <citation type="journal article" date="2023" name="Science">
        <title>Genomic signatures of disease resistance in endangered staghorn corals.</title>
        <authorList>
            <person name="Vollmer S.V."/>
            <person name="Selwyn J.D."/>
            <person name="Despard B.A."/>
            <person name="Roesel C.L."/>
        </authorList>
    </citation>
    <scope>NUCLEOTIDE SEQUENCE</scope>
    <source>
        <strain evidence="2">K2</strain>
    </source>
</reference>
<keyword evidence="2" id="KW-0808">Transferase</keyword>
<gene>
    <name evidence="2" type="ORF">P5673_025682</name>
</gene>